<protein>
    <submittedName>
        <fullName evidence="1">Uncharacterized protein</fullName>
    </submittedName>
</protein>
<evidence type="ECO:0000313" key="1">
    <source>
        <dbReference type="EMBL" id="CEK85922.1"/>
    </source>
</evidence>
<reference evidence="1" key="1">
    <citation type="submission" date="2014-12" db="EMBL/GenBank/DDBJ databases">
        <title>Insight into the proteome of Arion vulgaris.</title>
        <authorList>
            <person name="Aradska J."/>
            <person name="Bulat T."/>
            <person name="Smidak R."/>
            <person name="Sarate P."/>
            <person name="Gangsoo J."/>
            <person name="Sialana F."/>
            <person name="Bilban M."/>
            <person name="Lubec G."/>
        </authorList>
    </citation>
    <scope>NUCLEOTIDE SEQUENCE</scope>
    <source>
        <tissue evidence="1">Skin</tissue>
    </source>
</reference>
<sequence>MSILVDFLQEICNSLELARIYNTASSSPFHSNYIFPPGPIYIATYTEEASILALC</sequence>
<organism evidence="1">
    <name type="scientific">Arion vulgaris</name>
    <dbReference type="NCBI Taxonomy" id="1028688"/>
    <lineage>
        <taxon>Eukaryota</taxon>
        <taxon>Metazoa</taxon>
        <taxon>Spiralia</taxon>
        <taxon>Lophotrochozoa</taxon>
        <taxon>Mollusca</taxon>
        <taxon>Gastropoda</taxon>
        <taxon>Heterobranchia</taxon>
        <taxon>Euthyneura</taxon>
        <taxon>Panpulmonata</taxon>
        <taxon>Eupulmonata</taxon>
        <taxon>Stylommatophora</taxon>
        <taxon>Helicina</taxon>
        <taxon>Arionoidea</taxon>
        <taxon>Arionidae</taxon>
        <taxon>Arion</taxon>
    </lineage>
</organism>
<dbReference type="AlphaFoldDB" id="A0A0B7AZ88"/>
<dbReference type="EMBL" id="HACG01039057">
    <property type="protein sequence ID" value="CEK85922.1"/>
    <property type="molecule type" value="Transcribed_RNA"/>
</dbReference>
<gene>
    <name evidence="1" type="primary">ORF150916</name>
</gene>
<name>A0A0B7AZ88_9EUPU</name>
<feature type="non-terminal residue" evidence="1">
    <location>
        <position position="55"/>
    </location>
</feature>
<accession>A0A0B7AZ88</accession>
<proteinExistence type="predicted"/>